<evidence type="ECO:0000259" key="1">
    <source>
        <dbReference type="Pfam" id="PF26593"/>
    </source>
</evidence>
<protein>
    <recommendedName>
        <fullName evidence="1">TraC-like domain-containing protein</fullName>
    </recommendedName>
</protein>
<reference evidence="2 3" key="1">
    <citation type="journal article" date="2015" name="Nature">
        <title>rRNA introns, odd ribosomes, and small enigmatic genomes across a large radiation of phyla.</title>
        <authorList>
            <person name="Brown C.T."/>
            <person name="Hug L.A."/>
            <person name="Thomas B.C."/>
            <person name="Sharon I."/>
            <person name="Castelle C.J."/>
            <person name="Singh A."/>
            <person name="Wilkins M.J."/>
            <person name="Williams K.H."/>
            <person name="Banfield J.F."/>
        </authorList>
    </citation>
    <scope>NUCLEOTIDE SEQUENCE [LARGE SCALE GENOMIC DNA]</scope>
</reference>
<proteinExistence type="predicted"/>
<gene>
    <name evidence="2" type="ORF">UW37_C0012G0008</name>
</gene>
<feature type="domain" description="TraC-like" evidence="1">
    <location>
        <begin position="34"/>
        <end position="141"/>
    </location>
</feature>
<dbReference type="EMBL" id="LCIB01000012">
    <property type="protein sequence ID" value="KKT47210.1"/>
    <property type="molecule type" value="Genomic_DNA"/>
</dbReference>
<comment type="caution">
    <text evidence="2">The sequence shown here is derived from an EMBL/GenBank/DDBJ whole genome shotgun (WGS) entry which is preliminary data.</text>
</comment>
<sequence>MQAHERHMEQVTPIRSTTQKFTEISDIQNDLILFSDGSCAAILTVSAVNFSLLSQREQEAMIYAYAGVLNSLSFPIQLIIRSQHKDIRAYLKLLEDQEAVQKNPKLQKSIHGYRIFVAATVKEKEVLDKKFYLIIPFSALELGVSPSVFFSSKKRGLPFQKSYIFERALVVLTPKIDNLIRLLAKVGLRAKQLTGEQIAQLYFTFYNPDVPPPIIELDKNKEGTTIIKTGGLKNP</sequence>
<name>A0A0G1HJV1_9BACT</name>
<organism evidence="2 3">
    <name type="scientific">Candidatus Gottesmanbacteria bacterium GW2011_GWA2_44_17</name>
    <dbReference type="NCBI Taxonomy" id="1618444"/>
    <lineage>
        <taxon>Bacteria</taxon>
        <taxon>Candidatus Gottesmaniibacteriota</taxon>
    </lineage>
</organism>
<dbReference type="InterPro" id="IPR058596">
    <property type="entry name" value="TraC-like_dom"/>
</dbReference>
<accession>A0A0G1HJV1</accession>
<dbReference type="Proteomes" id="UP000034063">
    <property type="component" value="Unassembled WGS sequence"/>
</dbReference>
<dbReference type="AlphaFoldDB" id="A0A0G1HJV1"/>
<evidence type="ECO:0000313" key="3">
    <source>
        <dbReference type="Proteomes" id="UP000034063"/>
    </source>
</evidence>
<evidence type="ECO:0000313" key="2">
    <source>
        <dbReference type="EMBL" id="KKT47210.1"/>
    </source>
</evidence>
<dbReference type="Pfam" id="PF26593">
    <property type="entry name" value="TraC-like"/>
    <property type="match status" value="1"/>
</dbReference>